<dbReference type="RefSeq" id="WP_358277262.1">
    <property type="nucleotide sequence ID" value="NZ_JBEYGJ010000001.1"/>
</dbReference>
<dbReference type="PANTHER" id="PTHR46268">
    <property type="entry name" value="STRESS RESPONSE PROTEIN NHAX"/>
    <property type="match status" value="1"/>
</dbReference>
<comment type="caution">
    <text evidence="4">The sequence shown here is derived from an EMBL/GenBank/DDBJ whole genome shotgun (WGS) entry which is preliminary data.</text>
</comment>
<organism evidence="4 5">
    <name type="scientific">Streptomyces massasporeus</name>
    <dbReference type="NCBI Taxonomy" id="67324"/>
    <lineage>
        <taxon>Bacteria</taxon>
        <taxon>Bacillati</taxon>
        <taxon>Actinomycetota</taxon>
        <taxon>Actinomycetes</taxon>
        <taxon>Kitasatosporales</taxon>
        <taxon>Streptomycetaceae</taxon>
        <taxon>Streptomyces</taxon>
    </lineage>
</organism>
<evidence type="ECO:0000313" key="5">
    <source>
        <dbReference type="Proteomes" id="UP001601288"/>
    </source>
</evidence>
<dbReference type="Pfam" id="PF00582">
    <property type="entry name" value="Usp"/>
    <property type="match status" value="2"/>
</dbReference>
<feature type="compositionally biased region" description="Low complexity" evidence="2">
    <location>
        <begin position="211"/>
        <end position="223"/>
    </location>
</feature>
<feature type="region of interest" description="Disordered" evidence="2">
    <location>
        <begin position="209"/>
        <end position="232"/>
    </location>
</feature>
<feature type="domain" description="UspA" evidence="3">
    <location>
        <begin position="162"/>
        <end position="317"/>
    </location>
</feature>
<accession>A0ABW6L5V0</accession>
<sequence>MPHDIVVGVDGTAEALAAAHWAAHEAQRRGTGLSVVHVWHPHPHPPPYLPLDSTERAWAERLLREAVRSVRAAHPGLRITDRLVCEATVATLLAAAADADLLVLGSRGIGALGGFLMGSVSQRVVGRSTRPVVLVRAGRSAADEHLPATDGVAPEEIPETPYRQVVLGLQTDRPCDELIEFAFDAARRRDTGLRVVHAFRTPLRPAPVPSVPLASAPLGSAAPEGPPPAPRARAQALADEEHTVTAALRPWREKYPAVSVTATVTEGRAAVVLVRAAQDAGLLVVGRRGTDHRAGTPLGAVTHAVLHHAGCPVAVVPHD</sequence>
<dbReference type="InterPro" id="IPR006015">
    <property type="entry name" value="Universal_stress_UspA"/>
</dbReference>
<dbReference type="Gene3D" id="3.40.50.620">
    <property type="entry name" value="HUPs"/>
    <property type="match status" value="2"/>
</dbReference>
<protein>
    <submittedName>
        <fullName evidence="4">Universal stress protein</fullName>
    </submittedName>
</protein>
<dbReference type="PANTHER" id="PTHR46268:SF6">
    <property type="entry name" value="UNIVERSAL STRESS PROTEIN UP12"/>
    <property type="match status" value="1"/>
</dbReference>
<proteinExistence type="inferred from homology"/>
<dbReference type="SUPFAM" id="SSF52402">
    <property type="entry name" value="Adenine nucleotide alpha hydrolases-like"/>
    <property type="match status" value="2"/>
</dbReference>
<feature type="domain" description="UspA" evidence="3">
    <location>
        <begin position="3"/>
        <end position="136"/>
    </location>
</feature>
<evidence type="ECO:0000313" key="4">
    <source>
        <dbReference type="EMBL" id="MFE9223875.1"/>
    </source>
</evidence>
<keyword evidence="5" id="KW-1185">Reference proteome</keyword>
<reference evidence="4 5" key="1">
    <citation type="submission" date="2024-10" db="EMBL/GenBank/DDBJ databases">
        <title>The Natural Products Discovery Center: Release of the First 8490 Sequenced Strains for Exploring Actinobacteria Biosynthetic Diversity.</title>
        <authorList>
            <person name="Kalkreuter E."/>
            <person name="Kautsar S.A."/>
            <person name="Yang D."/>
            <person name="Bader C.D."/>
            <person name="Teijaro C.N."/>
            <person name="Fluegel L."/>
            <person name="Davis C.M."/>
            <person name="Simpson J.R."/>
            <person name="Lauterbach L."/>
            <person name="Steele A.D."/>
            <person name="Gui C."/>
            <person name="Meng S."/>
            <person name="Li G."/>
            <person name="Viehrig K."/>
            <person name="Ye F."/>
            <person name="Su P."/>
            <person name="Kiefer A.F."/>
            <person name="Nichols A."/>
            <person name="Cepeda A.J."/>
            <person name="Yan W."/>
            <person name="Fan B."/>
            <person name="Jiang Y."/>
            <person name="Adhikari A."/>
            <person name="Zheng C.-J."/>
            <person name="Schuster L."/>
            <person name="Cowan T.M."/>
            <person name="Smanski M.J."/>
            <person name="Chevrette M.G."/>
            <person name="De Carvalho L.P.S."/>
            <person name="Shen B."/>
        </authorList>
    </citation>
    <scope>NUCLEOTIDE SEQUENCE [LARGE SCALE GENOMIC DNA]</scope>
    <source>
        <strain evidence="4 5">NPDC007066</strain>
    </source>
</reference>
<dbReference type="EMBL" id="JBIAFP010000002">
    <property type="protein sequence ID" value="MFE9223875.1"/>
    <property type="molecule type" value="Genomic_DNA"/>
</dbReference>
<evidence type="ECO:0000256" key="1">
    <source>
        <dbReference type="ARBA" id="ARBA00008791"/>
    </source>
</evidence>
<name>A0ABW6L5V0_9ACTN</name>
<evidence type="ECO:0000259" key="3">
    <source>
        <dbReference type="Pfam" id="PF00582"/>
    </source>
</evidence>
<comment type="similarity">
    <text evidence="1">Belongs to the universal stress protein A family.</text>
</comment>
<gene>
    <name evidence="4" type="ORF">ACFYM3_04390</name>
</gene>
<dbReference type="InterPro" id="IPR006016">
    <property type="entry name" value="UspA"/>
</dbReference>
<evidence type="ECO:0000256" key="2">
    <source>
        <dbReference type="SAM" id="MobiDB-lite"/>
    </source>
</evidence>
<dbReference type="InterPro" id="IPR014729">
    <property type="entry name" value="Rossmann-like_a/b/a_fold"/>
</dbReference>
<dbReference type="Proteomes" id="UP001601288">
    <property type="component" value="Unassembled WGS sequence"/>
</dbReference>
<dbReference type="PRINTS" id="PR01438">
    <property type="entry name" value="UNVRSLSTRESS"/>
</dbReference>